<dbReference type="Gene3D" id="3.30.1330.90">
    <property type="entry name" value="D-3-phosphoglycerate dehydrogenase, domain 3"/>
    <property type="match status" value="1"/>
</dbReference>
<dbReference type="CDD" id="cd12173">
    <property type="entry name" value="PGDH_4"/>
    <property type="match status" value="1"/>
</dbReference>
<keyword evidence="9" id="KW-0718">Serine biosynthesis</keyword>
<evidence type="ECO:0000256" key="9">
    <source>
        <dbReference type="RuleBase" id="RU363003"/>
    </source>
</evidence>
<dbReference type="SUPFAM" id="SSF55021">
    <property type="entry name" value="ACT-like"/>
    <property type="match status" value="1"/>
</dbReference>
<evidence type="ECO:0000256" key="6">
    <source>
        <dbReference type="ARBA" id="ARBA00023027"/>
    </source>
</evidence>
<dbReference type="SUPFAM" id="SSF52283">
    <property type="entry name" value="Formate/glycerate dehydrogenase catalytic domain-like"/>
    <property type="match status" value="1"/>
</dbReference>
<keyword evidence="5 9" id="KW-0560">Oxidoreductase</keyword>
<evidence type="ECO:0000313" key="12">
    <source>
        <dbReference type="Proteomes" id="UP000572212"/>
    </source>
</evidence>
<comment type="catalytic activity">
    <reaction evidence="8 9">
        <text>(2R)-3-phosphoglycerate + NAD(+) = 3-phosphooxypyruvate + NADH + H(+)</text>
        <dbReference type="Rhea" id="RHEA:12641"/>
        <dbReference type="ChEBI" id="CHEBI:15378"/>
        <dbReference type="ChEBI" id="CHEBI:18110"/>
        <dbReference type="ChEBI" id="CHEBI:57540"/>
        <dbReference type="ChEBI" id="CHEBI:57945"/>
        <dbReference type="ChEBI" id="CHEBI:58272"/>
        <dbReference type="EC" id="1.1.1.95"/>
    </reaction>
</comment>
<dbReference type="PANTHER" id="PTHR42938:SF47">
    <property type="entry name" value="HYDROXYPYRUVATE REDUCTASE"/>
    <property type="match status" value="1"/>
</dbReference>
<gene>
    <name evidence="11" type="ORF">GGQ92_002178</name>
</gene>
<keyword evidence="12" id="KW-1185">Reference proteome</keyword>
<comment type="catalytic activity">
    <reaction evidence="7">
        <text>(R)-2-hydroxyglutarate + NAD(+) = 2-oxoglutarate + NADH + H(+)</text>
        <dbReference type="Rhea" id="RHEA:49612"/>
        <dbReference type="ChEBI" id="CHEBI:15378"/>
        <dbReference type="ChEBI" id="CHEBI:15801"/>
        <dbReference type="ChEBI" id="CHEBI:16810"/>
        <dbReference type="ChEBI" id="CHEBI:57540"/>
        <dbReference type="ChEBI" id="CHEBI:57945"/>
        <dbReference type="EC" id="1.1.1.399"/>
    </reaction>
</comment>
<dbReference type="GO" id="GO:0004617">
    <property type="term" value="F:phosphoglycerate dehydrogenase activity"/>
    <property type="evidence" value="ECO:0007669"/>
    <property type="project" value="UniProtKB-UniRule"/>
</dbReference>
<dbReference type="SUPFAM" id="SSF143548">
    <property type="entry name" value="Serine metabolism enzymes domain"/>
    <property type="match status" value="1"/>
</dbReference>
<dbReference type="AlphaFoldDB" id="A0A841RGU9"/>
<dbReference type="Pfam" id="PF19304">
    <property type="entry name" value="PGDH_inter"/>
    <property type="match status" value="1"/>
</dbReference>
<dbReference type="GO" id="GO:0006564">
    <property type="term" value="P:L-serine biosynthetic process"/>
    <property type="evidence" value="ECO:0007669"/>
    <property type="project" value="UniProtKB-UniRule"/>
</dbReference>
<dbReference type="SUPFAM" id="SSF51735">
    <property type="entry name" value="NAD(P)-binding Rossmann-fold domains"/>
    <property type="match status" value="1"/>
</dbReference>
<comment type="pathway">
    <text evidence="2 9">Amino-acid biosynthesis; L-serine biosynthesis; L-serine from 3-phospho-D-glycerate: step 1/3.</text>
</comment>
<reference evidence="11 12" key="1">
    <citation type="submission" date="2020-08" db="EMBL/GenBank/DDBJ databases">
        <title>Genomic Encyclopedia of Type Strains, Phase IV (KMG-IV): sequencing the most valuable type-strain genomes for metagenomic binning, comparative biology and taxonomic classification.</title>
        <authorList>
            <person name="Goeker M."/>
        </authorList>
    </citation>
    <scope>NUCLEOTIDE SEQUENCE [LARGE SCALE GENOMIC DNA]</scope>
    <source>
        <strain evidence="11 12">DSM 11805</strain>
    </source>
</reference>
<dbReference type="PROSITE" id="PS00065">
    <property type="entry name" value="D_2_HYDROXYACID_DH_1"/>
    <property type="match status" value="1"/>
</dbReference>
<organism evidence="11 12">
    <name type="scientific">Gracilibacillus halotolerans</name>
    <dbReference type="NCBI Taxonomy" id="74386"/>
    <lineage>
        <taxon>Bacteria</taxon>
        <taxon>Bacillati</taxon>
        <taxon>Bacillota</taxon>
        <taxon>Bacilli</taxon>
        <taxon>Bacillales</taxon>
        <taxon>Bacillaceae</taxon>
        <taxon>Gracilibacillus</taxon>
    </lineage>
</organism>
<dbReference type="InterPro" id="IPR029753">
    <property type="entry name" value="D-isomer_DH_CS"/>
</dbReference>
<evidence type="ECO:0000256" key="4">
    <source>
        <dbReference type="ARBA" id="ARBA00021582"/>
    </source>
</evidence>
<dbReference type="PROSITE" id="PS51671">
    <property type="entry name" value="ACT"/>
    <property type="match status" value="1"/>
</dbReference>
<dbReference type="EC" id="1.1.1.95" evidence="9"/>
<dbReference type="PROSITE" id="PS00670">
    <property type="entry name" value="D_2_HYDROXYACID_DH_2"/>
    <property type="match status" value="1"/>
</dbReference>
<dbReference type="InterPro" id="IPR045626">
    <property type="entry name" value="PGDH_ASB_dom"/>
</dbReference>
<evidence type="ECO:0000256" key="3">
    <source>
        <dbReference type="ARBA" id="ARBA00005854"/>
    </source>
</evidence>
<dbReference type="RefSeq" id="WP_184248421.1">
    <property type="nucleotide sequence ID" value="NZ_BAAACU010000012.1"/>
</dbReference>
<evidence type="ECO:0000256" key="7">
    <source>
        <dbReference type="ARBA" id="ARBA00048126"/>
    </source>
</evidence>
<keyword evidence="9" id="KW-0028">Amino-acid biosynthesis</keyword>
<dbReference type="PROSITE" id="PS00671">
    <property type="entry name" value="D_2_HYDROXYACID_DH_3"/>
    <property type="match status" value="1"/>
</dbReference>
<evidence type="ECO:0000313" key="11">
    <source>
        <dbReference type="EMBL" id="MBB6513370.1"/>
    </source>
</evidence>
<evidence type="ECO:0000256" key="1">
    <source>
        <dbReference type="ARBA" id="ARBA00003800"/>
    </source>
</evidence>
<dbReference type="InterPro" id="IPR006236">
    <property type="entry name" value="PGDH"/>
</dbReference>
<dbReference type="FunFam" id="3.40.50.720:FF:000021">
    <property type="entry name" value="D-3-phosphoglycerate dehydrogenase"/>
    <property type="match status" value="1"/>
</dbReference>
<dbReference type="NCBIfam" id="TIGR01327">
    <property type="entry name" value="PGDH"/>
    <property type="match status" value="1"/>
</dbReference>
<dbReference type="Gene3D" id="3.40.50.720">
    <property type="entry name" value="NAD(P)-binding Rossmann-like Domain"/>
    <property type="match status" value="2"/>
</dbReference>
<dbReference type="Gene3D" id="3.30.70.260">
    <property type="match status" value="1"/>
</dbReference>
<dbReference type="InterPro" id="IPR029009">
    <property type="entry name" value="ASB_dom_sf"/>
</dbReference>
<name>A0A841RGU9_9BACI</name>
<keyword evidence="6 9" id="KW-0520">NAD</keyword>
<proteinExistence type="inferred from homology"/>
<dbReference type="InterPro" id="IPR045865">
    <property type="entry name" value="ACT-like_dom_sf"/>
</dbReference>
<evidence type="ECO:0000256" key="8">
    <source>
        <dbReference type="ARBA" id="ARBA00048731"/>
    </source>
</evidence>
<comment type="similarity">
    <text evidence="3 9">Belongs to the D-isomer specific 2-hydroxyacid dehydrogenase family.</text>
</comment>
<dbReference type="InterPro" id="IPR036291">
    <property type="entry name" value="NAD(P)-bd_dom_sf"/>
</dbReference>
<dbReference type="Pfam" id="PF00389">
    <property type="entry name" value="2-Hacid_dh"/>
    <property type="match status" value="1"/>
</dbReference>
<evidence type="ECO:0000256" key="5">
    <source>
        <dbReference type="ARBA" id="ARBA00023002"/>
    </source>
</evidence>
<dbReference type="UniPathway" id="UPA00135">
    <property type="reaction ID" value="UER00196"/>
</dbReference>
<dbReference type="Proteomes" id="UP000572212">
    <property type="component" value="Unassembled WGS sequence"/>
</dbReference>
<dbReference type="EMBL" id="JACHON010000011">
    <property type="protein sequence ID" value="MBB6513370.1"/>
    <property type="molecule type" value="Genomic_DNA"/>
</dbReference>
<dbReference type="FunFam" id="3.30.1330.90:FF:000003">
    <property type="entry name" value="D-3-phosphoglycerate dehydrogenase"/>
    <property type="match status" value="1"/>
</dbReference>
<dbReference type="PANTHER" id="PTHR42938">
    <property type="entry name" value="FORMATE DEHYDROGENASE 1"/>
    <property type="match status" value="1"/>
</dbReference>
<comment type="caution">
    <text evidence="11">The sequence shown here is derived from an EMBL/GenBank/DDBJ whole genome shotgun (WGS) entry which is preliminary data.</text>
</comment>
<sequence>MAYKVLISDPLSEEGIQPLREAENLEVDVKTNLSADELADIIGDYDALLVRSQTKVTRDIISKASKLKIIGRAGVGVDNIDLSAATEYGVIVVNAPDGNTNSAAEHTIAMLMSLARKIPQAYSALKDGKWDRKTHVGVELKGKTIGVIGMGRIGQEVAYRAKGQRMKVIAYDPFLTKERADKLGIDYGSVEDVVIASDFITVHTPLIKETKHMINKEAFEKMKDGVRIVNCARGGIIDEDALYHAIQSGKVAGAALDVFEEEPATDHRLLELPQVIATPHLGASTVEAQESVAIDVSHDVVRYLTEGVVKNPVNLPSVPKDVMNKIEPYFHLSEKLGTFLTHVTEGTAEEINISYSGELTELEVAPLTRNTIKGLLKRHLGDHVNDVNASYLAEKRGIHVNENRTSSTKGFTNLLKVEVKTKHGTRTVAGTLLNGLGARIVQVDNYSVDVVPEGYLVFISHNDRPGVIGKVGNAFAENDINIASMQVGRSDVGGNAMMIISVDKQLEKEELEQLNQITEINNVVAIEL</sequence>
<dbReference type="CDD" id="cd04902">
    <property type="entry name" value="ACT_3PGDH-xct"/>
    <property type="match status" value="1"/>
</dbReference>
<dbReference type="InterPro" id="IPR029752">
    <property type="entry name" value="D-isomer_DH_CS1"/>
</dbReference>
<dbReference type="InterPro" id="IPR006140">
    <property type="entry name" value="D-isomer_DH_NAD-bd"/>
</dbReference>
<evidence type="ECO:0000256" key="2">
    <source>
        <dbReference type="ARBA" id="ARBA00005216"/>
    </source>
</evidence>
<dbReference type="FunFam" id="3.30.70.260:FF:000008">
    <property type="entry name" value="D-3-phosphoglycerate dehydrogenase, chloroplastic"/>
    <property type="match status" value="1"/>
</dbReference>
<accession>A0A841RGU9</accession>
<dbReference type="InterPro" id="IPR002912">
    <property type="entry name" value="ACT_dom"/>
</dbReference>
<dbReference type="GO" id="GO:0051287">
    <property type="term" value="F:NAD binding"/>
    <property type="evidence" value="ECO:0007669"/>
    <property type="project" value="UniProtKB-UniRule"/>
</dbReference>
<comment type="function">
    <text evidence="1">Catalyzes the reversible oxidation of 3-phospho-D-glycerate to 3-phosphonooxypyruvate, the first step of the phosphorylated L-serine biosynthesis pathway. Also catalyzes the reversible oxidation of 2-hydroxyglutarate to 2-oxoglutarate.</text>
</comment>
<dbReference type="InterPro" id="IPR006139">
    <property type="entry name" value="D-isomer_2_OHA_DH_cat_dom"/>
</dbReference>
<dbReference type="Pfam" id="PF02826">
    <property type="entry name" value="2-Hacid_dh_C"/>
    <property type="match status" value="1"/>
</dbReference>
<protein>
    <recommendedName>
        <fullName evidence="4 9">D-3-phosphoglycerate dehydrogenase</fullName>
        <ecNumber evidence="9">1.1.1.95</ecNumber>
    </recommendedName>
</protein>
<feature type="domain" description="ACT" evidence="10">
    <location>
        <begin position="456"/>
        <end position="528"/>
    </location>
</feature>
<dbReference type="Pfam" id="PF01842">
    <property type="entry name" value="ACT"/>
    <property type="match status" value="1"/>
</dbReference>
<evidence type="ECO:0000259" key="10">
    <source>
        <dbReference type="PROSITE" id="PS51671"/>
    </source>
</evidence>